<dbReference type="AlphaFoldDB" id="A0A090WLU6"/>
<evidence type="ECO:0000313" key="3">
    <source>
        <dbReference type="EMBL" id="GAL78020.1"/>
    </source>
</evidence>
<evidence type="ECO:0000256" key="1">
    <source>
        <dbReference type="SAM" id="Phobius"/>
    </source>
</evidence>
<proteinExistence type="predicted"/>
<evidence type="ECO:0000313" key="4">
    <source>
        <dbReference type="Proteomes" id="UP000029643"/>
    </source>
</evidence>
<keyword evidence="1" id="KW-0812">Transmembrane</keyword>
<protein>
    <recommendedName>
        <fullName evidence="2">DUF4350 domain-containing protein</fullName>
    </recommendedName>
</protein>
<evidence type="ECO:0000259" key="2">
    <source>
        <dbReference type="Pfam" id="PF14258"/>
    </source>
</evidence>
<dbReference type="InterPro" id="IPR025646">
    <property type="entry name" value="DUF4350"/>
</dbReference>
<keyword evidence="1" id="KW-1133">Transmembrane helix</keyword>
<dbReference type="STRING" id="221126.SAMN04489722_10555"/>
<dbReference type="Pfam" id="PF14258">
    <property type="entry name" value="DUF4350"/>
    <property type="match status" value="1"/>
</dbReference>
<keyword evidence="1" id="KW-0472">Membrane</keyword>
<name>A0A090WLU6_9FLAO</name>
<feature type="domain" description="DUF4350" evidence="2">
    <location>
        <begin position="32"/>
        <end position="220"/>
    </location>
</feature>
<comment type="caution">
    <text evidence="3">The sequence shown here is derived from an EMBL/GenBank/DDBJ whole genome shotgun (WGS) entry which is preliminary data.</text>
</comment>
<reference evidence="3 4" key="1">
    <citation type="journal article" date="2014" name="Genome Announc.">
        <title>Draft Genome Sequences of Marine Flavobacterium Algibacter lectus Strains SS8 and NR4.</title>
        <authorList>
            <person name="Takatani N."/>
            <person name="Nakanishi M."/>
            <person name="Meirelles P."/>
            <person name="Mino S."/>
            <person name="Suda W."/>
            <person name="Oshima K."/>
            <person name="Hattori M."/>
            <person name="Ohkuma M."/>
            <person name="Hosokawa M."/>
            <person name="Miyashita K."/>
            <person name="Thompson F.L."/>
            <person name="Niwa A."/>
            <person name="Sawabe T."/>
            <person name="Sawabe T."/>
        </authorList>
    </citation>
    <scope>NUCLEOTIDE SEQUENCE [LARGE SCALE GENOMIC DNA]</scope>
    <source>
        <strain evidence="4">JCM19274</strain>
    </source>
</reference>
<accession>A0A090WLU6</accession>
<dbReference type="EMBL" id="BBNU01000002">
    <property type="protein sequence ID" value="GAL78020.1"/>
    <property type="molecule type" value="Genomic_DNA"/>
</dbReference>
<dbReference type="Proteomes" id="UP000029643">
    <property type="component" value="Unassembled WGS sequence"/>
</dbReference>
<organism evidence="3 4">
    <name type="scientific">Algibacter lectus</name>
    <dbReference type="NCBI Taxonomy" id="221126"/>
    <lineage>
        <taxon>Bacteria</taxon>
        <taxon>Pseudomonadati</taxon>
        <taxon>Bacteroidota</taxon>
        <taxon>Flavobacteriia</taxon>
        <taxon>Flavobacteriales</taxon>
        <taxon>Flavobacteriaceae</taxon>
        <taxon>Algibacter</taxon>
    </lineage>
</organism>
<feature type="transmembrane region" description="Helical" evidence="1">
    <location>
        <begin position="258"/>
        <end position="275"/>
    </location>
</feature>
<gene>
    <name evidence="3" type="ORF">JCM19274_4519</name>
</gene>
<sequence length="399" mass="46472">MLVFLFAGAAAIEFTREEPIDWNRSFDETDKIPYGTFIFYEELKNLFPESDIKIIKTTPYEYFDALYNFEDSLYDTSGTYMAVNNFSGLDDVSSQELLDFAAHGNDVFIASHFPSKNIQDSLGVDIKSDYNFKGKALLSFANPNFKTDSIIVEKGLGNYYFTKLDSVSTTVLGYQKFDSIQNINFVKIEYGAGNFYLHLQPIVFTNYHLLKKNNKKYAEAALSYVENDTIHFDSVNKIGQDLGSSPLRFILKTPALRWAWYLALFTMVCFMIFNAKRRQRIVKIIKPNENTTVAFTKTIGNLYYKTKEHDTIIDKKITYFLEFLRREYFLDTQILDEKFIKNLSLKSNKKEDTIKRLINLILQLKAKRHLEEADLLRLNKAIELFIINNYGRKEHAKQR</sequence>